<dbReference type="PANTHER" id="PTHR24171">
    <property type="entry name" value="ANKYRIN REPEAT DOMAIN-CONTAINING PROTEIN 39-RELATED"/>
    <property type="match status" value="1"/>
</dbReference>
<feature type="repeat" description="ANK" evidence="3">
    <location>
        <begin position="98"/>
        <end position="130"/>
    </location>
</feature>
<dbReference type="PRINTS" id="PR01415">
    <property type="entry name" value="ANKYRIN"/>
</dbReference>
<dbReference type="Proteomes" id="UP001372834">
    <property type="component" value="Unassembled WGS sequence"/>
</dbReference>
<protein>
    <submittedName>
        <fullName evidence="5">Uncharacterized protein</fullName>
    </submittedName>
</protein>
<evidence type="ECO:0000313" key="6">
    <source>
        <dbReference type="Proteomes" id="UP001372834"/>
    </source>
</evidence>
<sequence>MEEEQYEAIIVNPDMREEDFVTTVNGSNIGVMELGKRLLLAAKEGNTESVRNLMKGGAPFATDWLGTTSLHAAAAGGHLETCELLLRSGILKDARTKVEKTPLHMACQEGHCEVALLLLANGADVNASDMLQMTPLHWAVEREKLGTIKVLLQNGADPTMVNKFDKTCYDIANDSERHDIIEILQNEPRKGEYTVVGKKKTNVQMRPSARILTTKSPQKPIEIVNGTVNKNLDRPKTAIILPTYQNKKGSVTVKKIKNEEEQRNRLATLQLLEEHGIEMLEGEDINLVASAVGSGQTIVLTEAGKQALSLTASRSTKVKPLKRPSTDSTLELTPIKSSTKLSTDKLTQRKKFLKIDKSPGLQMDTSIEDINKKFEEAKREAEQYKELYARKQREAEEYRNKLETITLSVCSTQPNDEEDEDEECDEEEPEDEEGIDDDFEGDGD</sequence>
<keyword evidence="2 3" id="KW-0040">ANK repeat</keyword>
<evidence type="ECO:0000313" key="5">
    <source>
        <dbReference type="EMBL" id="KAK6644479.1"/>
    </source>
</evidence>
<dbReference type="InterPro" id="IPR036770">
    <property type="entry name" value="Ankyrin_rpt-contain_sf"/>
</dbReference>
<dbReference type="PROSITE" id="PS50297">
    <property type="entry name" value="ANK_REP_REGION"/>
    <property type="match status" value="3"/>
</dbReference>
<reference evidence="5 6" key="1">
    <citation type="submission" date="2023-10" db="EMBL/GenBank/DDBJ databases">
        <title>Genomes of two closely related lineages of the louse Polyplax serrata with different host specificities.</title>
        <authorList>
            <person name="Martinu J."/>
            <person name="Tarabai H."/>
            <person name="Stefka J."/>
            <person name="Hypsa V."/>
        </authorList>
    </citation>
    <scope>NUCLEOTIDE SEQUENCE [LARGE SCALE GENOMIC DNA]</scope>
    <source>
        <strain evidence="5">HR10_N</strain>
    </source>
</reference>
<feature type="repeat" description="ANK" evidence="3">
    <location>
        <begin position="131"/>
        <end position="163"/>
    </location>
</feature>
<dbReference type="Pfam" id="PF00023">
    <property type="entry name" value="Ank"/>
    <property type="match status" value="1"/>
</dbReference>
<feature type="compositionally biased region" description="Acidic residues" evidence="4">
    <location>
        <begin position="415"/>
        <end position="444"/>
    </location>
</feature>
<dbReference type="Pfam" id="PF12796">
    <property type="entry name" value="Ank_2"/>
    <property type="match status" value="1"/>
</dbReference>
<dbReference type="Gene3D" id="1.25.40.20">
    <property type="entry name" value="Ankyrin repeat-containing domain"/>
    <property type="match status" value="1"/>
</dbReference>
<evidence type="ECO:0000256" key="4">
    <source>
        <dbReference type="SAM" id="MobiDB-lite"/>
    </source>
</evidence>
<name>A0AAN8SED0_POLSC</name>
<keyword evidence="1" id="KW-0677">Repeat</keyword>
<dbReference type="AlphaFoldDB" id="A0AAN8SED0"/>
<gene>
    <name evidence="5" type="ORF">RUM43_000746</name>
</gene>
<dbReference type="EMBL" id="JAWJWE010000001">
    <property type="protein sequence ID" value="KAK6644479.1"/>
    <property type="molecule type" value="Genomic_DNA"/>
</dbReference>
<dbReference type="SMART" id="SM00248">
    <property type="entry name" value="ANK"/>
    <property type="match status" value="4"/>
</dbReference>
<comment type="caution">
    <text evidence="5">The sequence shown here is derived from an EMBL/GenBank/DDBJ whole genome shotgun (WGS) entry which is preliminary data.</text>
</comment>
<feature type="repeat" description="ANK" evidence="3">
    <location>
        <begin position="65"/>
        <end position="97"/>
    </location>
</feature>
<proteinExistence type="predicted"/>
<organism evidence="5 6">
    <name type="scientific">Polyplax serrata</name>
    <name type="common">Common mouse louse</name>
    <dbReference type="NCBI Taxonomy" id="468196"/>
    <lineage>
        <taxon>Eukaryota</taxon>
        <taxon>Metazoa</taxon>
        <taxon>Ecdysozoa</taxon>
        <taxon>Arthropoda</taxon>
        <taxon>Hexapoda</taxon>
        <taxon>Insecta</taxon>
        <taxon>Pterygota</taxon>
        <taxon>Neoptera</taxon>
        <taxon>Paraneoptera</taxon>
        <taxon>Psocodea</taxon>
        <taxon>Troctomorpha</taxon>
        <taxon>Phthiraptera</taxon>
        <taxon>Anoplura</taxon>
        <taxon>Polyplacidae</taxon>
        <taxon>Polyplax</taxon>
    </lineage>
</organism>
<evidence type="ECO:0000256" key="1">
    <source>
        <dbReference type="ARBA" id="ARBA00022737"/>
    </source>
</evidence>
<evidence type="ECO:0000256" key="2">
    <source>
        <dbReference type="ARBA" id="ARBA00023043"/>
    </source>
</evidence>
<feature type="region of interest" description="Disordered" evidence="4">
    <location>
        <begin position="407"/>
        <end position="444"/>
    </location>
</feature>
<dbReference type="PROSITE" id="PS50088">
    <property type="entry name" value="ANK_REPEAT"/>
    <property type="match status" value="3"/>
</dbReference>
<dbReference type="SUPFAM" id="SSF48403">
    <property type="entry name" value="Ankyrin repeat"/>
    <property type="match status" value="1"/>
</dbReference>
<dbReference type="InterPro" id="IPR002110">
    <property type="entry name" value="Ankyrin_rpt"/>
</dbReference>
<evidence type="ECO:0000256" key="3">
    <source>
        <dbReference type="PROSITE-ProRule" id="PRU00023"/>
    </source>
</evidence>
<accession>A0AAN8SED0</accession>